<organism evidence="8 9">
    <name type="scientific">Vibrio diazotrophicus</name>
    <dbReference type="NCBI Taxonomy" id="685"/>
    <lineage>
        <taxon>Bacteria</taxon>
        <taxon>Pseudomonadati</taxon>
        <taxon>Pseudomonadota</taxon>
        <taxon>Gammaproteobacteria</taxon>
        <taxon>Vibrionales</taxon>
        <taxon>Vibrionaceae</taxon>
        <taxon>Vibrio</taxon>
    </lineage>
</organism>
<dbReference type="InterPro" id="IPR025966">
    <property type="entry name" value="OppC_N"/>
</dbReference>
<evidence type="ECO:0000256" key="4">
    <source>
        <dbReference type="ARBA" id="ARBA00022692"/>
    </source>
</evidence>
<comment type="similarity">
    <text evidence="7">Belongs to the binding-protein-dependent transport system permease family.</text>
</comment>
<dbReference type="OrthoDB" id="9805884at2"/>
<protein>
    <submittedName>
        <fullName evidence="8">ABC transporter permease</fullName>
    </submittedName>
</protein>
<dbReference type="SUPFAM" id="SSF161098">
    <property type="entry name" value="MetI-like"/>
    <property type="match status" value="1"/>
</dbReference>
<dbReference type="PANTHER" id="PTHR43386:SF1">
    <property type="entry name" value="D,D-DIPEPTIDE TRANSPORT SYSTEM PERMEASE PROTEIN DDPC-RELATED"/>
    <property type="match status" value="1"/>
</dbReference>
<gene>
    <name evidence="8" type="ORF">C1N32_15945</name>
</gene>
<evidence type="ECO:0000256" key="5">
    <source>
        <dbReference type="ARBA" id="ARBA00022989"/>
    </source>
</evidence>
<dbReference type="RefSeq" id="WP_102941355.1">
    <property type="nucleotide sequence ID" value="NZ_JBJKCE010000002.1"/>
</dbReference>
<dbReference type="InterPro" id="IPR000515">
    <property type="entry name" value="MetI-like"/>
</dbReference>
<feature type="transmembrane region" description="Helical" evidence="7">
    <location>
        <begin position="21"/>
        <end position="41"/>
    </location>
</feature>
<dbReference type="Pfam" id="PF12911">
    <property type="entry name" value="OppC_N"/>
    <property type="match status" value="1"/>
</dbReference>
<evidence type="ECO:0000256" key="2">
    <source>
        <dbReference type="ARBA" id="ARBA00022448"/>
    </source>
</evidence>
<evidence type="ECO:0000256" key="3">
    <source>
        <dbReference type="ARBA" id="ARBA00022475"/>
    </source>
</evidence>
<evidence type="ECO:0000256" key="1">
    <source>
        <dbReference type="ARBA" id="ARBA00004651"/>
    </source>
</evidence>
<accession>A0A2J8GQD6</accession>
<evidence type="ECO:0000313" key="9">
    <source>
        <dbReference type="Proteomes" id="UP000236449"/>
    </source>
</evidence>
<dbReference type="Proteomes" id="UP000236449">
    <property type="component" value="Unassembled WGS sequence"/>
</dbReference>
<dbReference type="PROSITE" id="PS50928">
    <property type="entry name" value="ABC_TM1"/>
    <property type="match status" value="1"/>
</dbReference>
<dbReference type="PANTHER" id="PTHR43386">
    <property type="entry name" value="OLIGOPEPTIDE TRANSPORT SYSTEM PERMEASE PROTEIN APPC"/>
    <property type="match status" value="1"/>
</dbReference>
<name>A0A2J8GQD6_VIBDI</name>
<keyword evidence="3" id="KW-1003">Cell membrane</keyword>
<evidence type="ECO:0000256" key="7">
    <source>
        <dbReference type="RuleBase" id="RU363032"/>
    </source>
</evidence>
<keyword evidence="5 7" id="KW-1133">Transmembrane helix</keyword>
<dbReference type="Pfam" id="PF00528">
    <property type="entry name" value="BPD_transp_1"/>
    <property type="match status" value="1"/>
</dbReference>
<feature type="transmembrane region" description="Helical" evidence="7">
    <location>
        <begin position="190"/>
        <end position="210"/>
    </location>
</feature>
<evidence type="ECO:0000313" key="8">
    <source>
        <dbReference type="EMBL" id="PNI03354.1"/>
    </source>
</evidence>
<dbReference type="EMBL" id="POSK01000011">
    <property type="protein sequence ID" value="PNI03354.1"/>
    <property type="molecule type" value="Genomic_DNA"/>
</dbReference>
<proteinExistence type="inferred from homology"/>
<dbReference type="GO" id="GO:0005886">
    <property type="term" value="C:plasma membrane"/>
    <property type="evidence" value="ECO:0007669"/>
    <property type="project" value="UniProtKB-SubCell"/>
</dbReference>
<feature type="transmembrane region" description="Helical" evidence="7">
    <location>
        <begin position="216"/>
        <end position="236"/>
    </location>
</feature>
<feature type="transmembrane region" description="Helical" evidence="7">
    <location>
        <begin position="328"/>
        <end position="347"/>
    </location>
</feature>
<feature type="transmembrane region" description="Helical" evidence="7">
    <location>
        <begin position="295"/>
        <end position="316"/>
    </location>
</feature>
<feature type="transmembrane region" description="Helical" evidence="7">
    <location>
        <begin position="153"/>
        <end position="178"/>
    </location>
</feature>
<dbReference type="GO" id="GO:0055085">
    <property type="term" value="P:transmembrane transport"/>
    <property type="evidence" value="ECO:0007669"/>
    <property type="project" value="InterPro"/>
</dbReference>
<keyword evidence="4 7" id="KW-0812">Transmembrane</keyword>
<dbReference type="Gene3D" id="1.10.3720.10">
    <property type="entry name" value="MetI-like"/>
    <property type="match status" value="1"/>
</dbReference>
<dbReference type="InterPro" id="IPR035906">
    <property type="entry name" value="MetI-like_sf"/>
</dbReference>
<comment type="caution">
    <text evidence="8">The sequence shown here is derived from an EMBL/GenBank/DDBJ whole genome shotgun (WGS) entry which is preliminary data.</text>
</comment>
<comment type="subcellular location">
    <subcellularLocation>
        <location evidence="1 7">Cell membrane</location>
        <topology evidence="1 7">Multi-pass membrane protein</topology>
    </subcellularLocation>
</comment>
<sequence length="360" mass="39978">MEKSQSYSSLVWIRFKRNKMALMSMVLLALLGITSIFAPFFSPNDPTMRFSEHIYEAPSQIHMWDSEDNFHLTPFVYAKTVDLDPVTFLPIIQEDTSQKISLSFFNKGWEYTFLGMTFDRHMVGLEDGSPIFLLGSDNLGRDLLARCFFGSRVTLIFAIAVVVLVVSVGTVVGILSGYHGGRFDFVVQRIAELALAFPAVPLYLALIAVLPKTADSTMVFIMLIVILSSLQWAFIARQVRAQALSMRNLDYIRAAKSVGAKDMRIVLRHILPNVTSNIVVLATIMLPTIVLTESFFSFLSVGVKAPMFSWGSLLNAAGQFQTIGSYPWLLYPVGFILVTVLGFNALGDGLRDAVDPYSGQ</sequence>
<keyword evidence="6 7" id="KW-0472">Membrane</keyword>
<dbReference type="InterPro" id="IPR050366">
    <property type="entry name" value="BP-dependent_transpt_permease"/>
</dbReference>
<dbReference type="CDD" id="cd06261">
    <property type="entry name" value="TM_PBP2"/>
    <property type="match status" value="1"/>
</dbReference>
<evidence type="ECO:0000256" key="6">
    <source>
        <dbReference type="ARBA" id="ARBA00023136"/>
    </source>
</evidence>
<keyword evidence="2 7" id="KW-0813">Transport</keyword>
<reference evidence="8 9" key="1">
    <citation type="submission" date="2018-01" db="EMBL/GenBank/DDBJ databases">
        <title>Draft genome sequences of six Vibrio diazotrophicus strains isolated from deep-sea sediments of the Baltic Sea.</title>
        <authorList>
            <person name="Castillo D."/>
            <person name="Vandieken V."/>
            <person name="Chiang O."/>
            <person name="Middelboe M."/>
        </authorList>
    </citation>
    <scope>NUCLEOTIDE SEQUENCE [LARGE SCALE GENOMIC DNA]</scope>
    <source>
        <strain evidence="8 9">60.27F</strain>
    </source>
</reference>
<feature type="transmembrane region" description="Helical" evidence="7">
    <location>
        <begin position="270"/>
        <end position="289"/>
    </location>
</feature>
<dbReference type="AlphaFoldDB" id="A0A2J8GQD6"/>